<dbReference type="GO" id="GO:0006541">
    <property type="term" value="P:glutamine metabolic process"/>
    <property type="evidence" value="ECO:0007669"/>
    <property type="project" value="InterPro"/>
</dbReference>
<feature type="binding site" evidence="11">
    <location>
        <position position="315"/>
    </location>
    <ligand>
        <name>L-glutamine</name>
        <dbReference type="ChEBI" id="CHEBI:58359"/>
    </ligand>
</feature>
<dbReference type="CDD" id="cd01744">
    <property type="entry name" value="GATase1_CPSase"/>
    <property type="match status" value="1"/>
</dbReference>
<dbReference type="EMBL" id="JAENIJ010000046">
    <property type="protein sequence ID" value="MBK1884403.1"/>
    <property type="molecule type" value="Genomic_DNA"/>
</dbReference>
<evidence type="ECO:0000256" key="3">
    <source>
        <dbReference type="ARBA" id="ARBA00007800"/>
    </source>
</evidence>
<feature type="binding site" evidence="11">
    <location>
        <position position="312"/>
    </location>
    <ligand>
        <name>L-glutamine</name>
        <dbReference type="ChEBI" id="CHEBI:58359"/>
    </ligand>
</feature>
<organism evidence="13 14">
    <name type="scientific">Luteolibacter pohnpeiensis</name>
    <dbReference type="NCBI Taxonomy" id="454153"/>
    <lineage>
        <taxon>Bacteria</taxon>
        <taxon>Pseudomonadati</taxon>
        <taxon>Verrucomicrobiota</taxon>
        <taxon>Verrucomicrobiia</taxon>
        <taxon>Verrucomicrobiales</taxon>
        <taxon>Verrucomicrobiaceae</taxon>
        <taxon>Luteolibacter</taxon>
    </lineage>
</organism>
<sequence>MKAILALEDGRCFEGISFGATGTTTGEICFNTSMSGYQEVITDPSYRGQIVAMTYPQIGNYGINPEDAESNGPHIRAFVIGELCEVPSNWRSNQTLSAYLAEHGILGIEDIDTRALTKHLRTLGALRACVTTELDAEAAVAAAQAAPPMAGSDFVKEVSTPTSYRWEAESREWVLPNASTGATGPYAELPPVRHRIVAYDFGLKHNILRRLRQTGFDVEVVSSSTTAEEVMAMNPDGIFLSNGPGDPAALDYIYLELRKLIGQKPIFGICLGNQLLAHAFGGSTFKLKFGHRGGNQPVKDLRSGKISITSQNHGFAVDAATLPDDVEVTHINLNDGTVEGMRHKIHPVFSVQYHPEAAPGPNDASYFFEEFAALIDQSKQ</sequence>
<dbReference type="InterPro" id="IPR017926">
    <property type="entry name" value="GATASE"/>
</dbReference>
<comment type="pathway">
    <text evidence="1 11">Pyrimidine metabolism; UMP biosynthesis via de novo pathway; (S)-dihydroorotate from bicarbonate: step 1/3.</text>
</comment>
<dbReference type="InterPro" id="IPR006274">
    <property type="entry name" value="CarbamoylP_synth_ssu"/>
</dbReference>
<dbReference type="InterPro" id="IPR050472">
    <property type="entry name" value="Anth_synth/Amidotransfase"/>
</dbReference>
<proteinExistence type="inferred from homology"/>
<dbReference type="GO" id="GO:0006207">
    <property type="term" value="P:'de novo' pyrimidine nucleobase biosynthetic process"/>
    <property type="evidence" value="ECO:0007669"/>
    <property type="project" value="InterPro"/>
</dbReference>
<reference evidence="13" key="1">
    <citation type="submission" date="2021-01" db="EMBL/GenBank/DDBJ databases">
        <title>Modified the classification status of verrucomicrobia.</title>
        <authorList>
            <person name="Feng X."/>
        </authorList>
    </citation>
    <scope>NUCLEOTIDE SEQUENCE</scope>
    <source>
        <strain evidence="13">KCTC 22041</strain>
    </source>
</reference>
<evidence type="ECO:0000256" key="10">
    <source>
        <dbReference type="ARBA" id="ARBA00049285"/>
    </source>
</evidence>
<dbReference type="PANTHER" id="PTHR43418:SF7">
    <property type="entry name" value="CARBAMOYL-PHOSPHATE SYNTHASE SMALL CHAIN"/>
    <property type="match status" value="1"/>
</dbReference>
<dbReference type="SMART" id="SM01097">
    <property type="entry name" value="CPSase_sm_chain"/>
    <property type="match status" value="1"/>
</dbReference>
<dbReference type="SUPFAM" id="SSF52021">
    <property type="entry name" value="Carbamoyl phosphate synthetase, small subunit N-terminal domain"/>
    <property type="match status" value="1"/>
</dbReference>
<dbReference type="HAMAP" id="MF_01209">
    <property type="entry name" value="CPSase_S_chain"/>
    <property type="match status" value="1"/>
</dbReference>
<comment type="caution">
    <text evidence="13">The sequence shown here is derived from an EMBL/GenBank/DDBJ whole genome shotgun (WGS) entry which is preliminary data.</text>
</comment>
<dbReference type="Gene3D" id="3.40.50.880">
    <property type="match status" value="1"/>
</dbReference>
<dbReference type="InterPro" id="IPR036480">
    <property type="entry name" value="CarbP_synth_ssu_N_sf"/>
</dbReference>
<dbReference type="RefSeq" id="WP_200273555.1">
    <property type="nucleotide sequence ID" value="NZ_JAENIJ010000046.1"/>
</dbReference>
<dbReference type="EC" id="6.3.5.5" evidence="11"/>
<dbReference type="InterPro" id="IPR002474">
    <property type="entry name" value="CarbamoylP_synth_ssu_N"/>
</dbReference>
<evidence type="ECO:0000313" key="14">
    <source>
        <dbReference type="Proteomes" id="UP000603141"/>
    </source>
</evidence>
<feature type="binding site" evidence="11">
    <location>
        <position position="243"/>
    </location>
    <ligand>
        <name>L-glutamine</name>
        <dbReference type="ChEBI" id="CHEBI:58359"/>
    </ligand>
</feature>
<evidence type="ECO:0000256" key="7">
    <source>
        <dbReference type="ARBA" id="ARBA00022962"/>
    </source>
</evidence>
<keyword evidence="11" id="KW-0028">Amino-acid biosynthesis</keyword>
<evidence type="ECO:0000256" key="4">
    <source>
        <dbReference type="ARBA" id="ARBA00022598"/>
    </source>
</evidence>
<feature type="binding site" evidence="11">
    <location>
        <position position="245"/>
    </location>
    <ligand>
        <name>L-glutamine</name>
        <dbReference type="ChEBI" id="CHEBI:58359"/>
    </ligand>
</feature>
<feature type="binding site" evidence="11">
    <location>
        <position position="45"/>
    </location>
    <ligand>
        <name>L-glutamine</name>
        <dbReference type="ChEBI" id="CHEBI:58359"/>
    </ligand>
</feature>
<dbReference type="FunFam" id="3.50.30.20:FF:000001">
    <property type="entry name" value="Carbamoyl-phosphate synthase small chain"/>
    <property type="match status" value="1"/>
</dbReference>
<keyword evidence="8 11" id="KW-0665">Pyrimidine biosynthesis</keyword>
<dbReference type="GO" id="GO:0005524">
    <property type="term" value="F:ATP binding"/>
    <property type="evidence" value="ECO:0007669"/>
    <property type="project" value="UniProtKB-UniRule"/>
</dbReference>
<evidence type="ECO:0000256" key="8">
    <source>
        <dbReference type="ARBA" id="ARBA00022975"/>
    </source>
</evidence>
<dbReference type="Pfam" id="PF00988">
    <property type="entry name" value="CPSase_sm_chain"/>
    <property type="match status" value="1"/>
</dbReference>
<feature type="binding site" evidence="11">
    <location>
        <position position="274"/>
    </location>
    <ligand>
        <name>L-glutamine</name>
        <dbReference type="ChEBI" id="CHEBI:58359"/>
    </ligand>
</feature>
<evidence type="ECO:0000256" key="6">
    <source>
        <dbReference type="ARBA" id="ARBA00022840"/>
    </source>
</evidence>
<comment type="pathway">
    <text evidence="2 11">Amino-acid biosynthesis; L-arginine biosynthesis; carbamoyl phosphate from bicarbonate: step 1/1.</text>
</comment>
<dbReference type="NCBIfam" id="NF009475">
    <property type="entry name" value="PRK12838.1"/>
    <property type="match status" value="1"/>
</dbReference>
<keyword evidence="14" id="KW-1185">Reference proteome</keyword>
<feature type="active site" evidence="11">
    <location>
        <position position="354"/>
    </location>
</feature>
<comment type="similarity">
    <text evidence="3 11">Belongs to the CarA family.</text>
</comment>
<keyword evidence="4 11" id="KW-0436">Ligase</keyword>
<dbReference type="Pfam" id="PF00117">
    <property type="entry name" value="GATase"/>
    <property type="match status" value="1"/>
</dbReference>
<dbReference type="NCBIfam" id="TIGR01368">
    <property type="entry name" value="CPSaseIIsmall"/>
    <property type="match status" value="1"/>
</dbReference>
<dbReference type="GO" id="GO:0006526">
    <property type="term" value="P:L-arginine biosynthetic process"/>
    <property type="evidence" value="ECO:0007669"/>
    <property type="project" value="UniProtKB-UniRule"/>
</dbReference>
<gene>
    <name evidence="11 13" type="primary">carA</name>
    <name evidence="13" type="ORF">JIN85_18445</name>
</gene>
<dbReference type="PRINTS" id="PR00099">
    <property type="entry name" value="CPSGATASE"/>
</dbReference>
<feature type="domain" description="Carbamoyl-phosphate synthase small subunit N-terminal" evidence="12">
    <location>
        <begin position="1"/>
        <end position="131"/>
    </location>
</feature>
<dbReference type="SUPFAM" id="SSF52317">
    <property type="entry name" value="Class I glutamine amidotransferase-like"/>
    <property type="match status" value="1"/>
</dbReference>
<evidence type="ECO:0000256" key="1">
    <source>
        <dbReference type="ARBA" id="ARBA00004812"/>
    </source>
</evidence>
<dbReference type="PROSITE" id="PS51273">
    <property type="entry name" value="GATASE_TYPE_1"/>
    <property type="match status" value="1"/>
</dbReference>
<evidence type="ECO:0000256" key="11">
    <source>
        <dbReference type="HAMAP-Rule" id="MF_01209"/>
    </source>
</evidence>
<dbReference type="Proteomes" id="UP000603141">
    <property type="component" value="Unassembled WGS sequence"/>
</dbReference>
<dbReference type="PRINTS" id="PR00097">
    <property type="entry name" value="ANTSNTHASEII"/>
</dbReference>
<feature type="active site" evidence="11">
    <location>
        <position position="356"/>
    </location>
</feature>
<keyword evidence="5 11" id="KW-0547">Nucleotide-binding</keyword>
<feature type="active site" description="Nucleophile" evidence="11">
    <location>
        <position position="270"/>
    </location>
</feature>
<evidence type="ECO:0000256" key="9">
    <source>
        <dbReference type="ARBA" id="ARBA00048816"/>
    </source>
</evidence>
<dbReference type="GO" id="GO:0044205">
    <property type="term" value="P:'de novo' UMP biosynthetic process"/>
    <property type="evidence" value="ECO:0007669"/>
    <property type="project" value="UniProtKB-UniRule"/>
</dbReference>
<comment type="catalytic activity">
    <reaction evidence="10 11">
        <text>L-glutamine + H2O = L-glutamate + NH4(+)</text>
        <dbReference type="Rhea" id="RHEA:15889"/>
        <dbReference type="ChEBI" id="CHEBI:15377"/>
        <dbReference type="ChEBI" id="CHEBI:28938"/>
        <dbReference type="ChEBI" id="CHEBI:29985"/>
        <dbReference type="ChEBI" id="CHEBI:58359"/>
    </reaction>
</comment>
<keyword evidence="7 11" id="KW-0315">Glutamine amidotransferase</keyword>
<dbReference type="PRINTS" id="PR00096">
    <property type="entry name" value="GATASE"/>
</dbReference>
<feature type="region of interest" description="CPSase" evidence="11">
    <location>
        <begin position="1"/>
        <end position="185"/>
    </location>
</feature>
<dbReference type="InterPro" id="IPR029062">
    <property type="entry name" value="Class_I_gatase-like"/>
</dbReference>
<accession>A0A934SFU4</accession>
<dbReference type="GO" id="GO:0004088">
    <property type="term" value="F:carbamoyl-phosphate synthase (glutamine-hydrolyzing) activity"/>
    <property type="evidence" value="ECO:0007669"/>
    <property type="project" value="UniProtKB-UniRule"/>
</dbReference>
<feature type="binding site" evidence="11">
    <location>
        <position position="314"/>
    </location>
    <ligand>
        <name>L-glutamine</name>
        <dbReference type="ChEBI" id="CHEBI:58359"/>
    </ligand>
</feature>
<feature type="binding site" evidence="11">
    <location>
        <position position="271"/>
    </location>
    <ligand>
        <name>L-glutamine</name>
        <dbReference type="ChEBI" id="CHEBI:58359"/>
    </ligand>
</feature>
<evidence type="ECO:0000259" key="12">
    <source>
        <dbReference type="SMART" id="SM01097"/>
    </source>
</evidence>
<comment type="function">
    <text evidence="11">Small subunit of the glutamine-dependent carbamoyl phosphate synthetase (CPSase). CPSase catalyzes the formation of carbamoyl phosphate from the ammonia moiety of glutamine, carbonate, and phosphate donated by ATP, constituting the first step of 2 biosynthetic pathways, one leading to arginine and/or urea and the other to pyrimidine nucleotides. The small subunit (glutamine amidotransferase) binds and cleaves glutamine to supply the large subunit with the substrate ammonia.</text>
</comment>
<evidence type="ECO:0000256" key="2">
    <source>
        <dbReference type="ARBA" id="ARBA00005077"/>
    </source>
</evidence>
<dbReference type="InterPro" id="IPR035686">
    <property type="entry name" value="CPSase_GATase1"/>
</dbReference>
<keyword evidence="6 11" id="KW-0067">ATP-binding</keyword>
<name>A0A934SFU4_9BACT</name>
<keyword evidence="11" id="KW-0055">Arginine biosynthesis</keyword>
<dbReference type="AlphaFoldDB" id="A0A934SFU4"/>
<protein>
    <recommendedName>
        <fullName evidence="11">Carbamoyl phosphate synthase small chain</fullName>
        <ecNumber evidence="11">6.3.5.5</ecNumber>
    </recommendedName>
    <alternativeName>
        <fullName evidence="11">Carbamoyl phosphate synthetase glutamine chain</fullName>
    </alternativeName>
</protein>
<evidence type="ECO:0000256" key="5">
    <source>
        <dbReference type="ARBA" id="ARBA00022741"/>
    </source>
</evidence>
<comment type="subunit">
    <text evidence="11">Composed of two chains; the small (or glutamine) chain promotes the hydrolysis of glutamine to ammonia, which is used by the large (or ammonia) chain to synthesize carbamoyl phosphate. Tetramer of heterodimers (alpha,beta)4.</text>
</comment>
<dbReference type="Gene3D" id="3.50.30.20">
    <property type="entry name" value="Carbamoyl-phosphate synthase small subunit, N-terminal domain"/>
    <property type="match status" value="1"/>
</dbReference>
<dbReference type="PANTHER" id="PTHR43418">
    <property type="entry name" value="MULTIFUNCTIONAL TRYPTOPHAN BIOSYNTHESIS PROTEIN-RELATED"/>
    <property type="match status" value="1"/>
</dbReference>
<evidence type="ECO:0000313" key="13">
    <source>
        <dbReference type="EMBL" id="MBK1884403.1"/>
    </source>
</evidence>
<comment type="catalytic activity">
    <reaction evidence="9 11">
        <text>hydrogencarbonate + L-glutamine + 2 ATP + H2O = carbamoyl phosphate + L-glutamate + 2 ADP + phosphate + 2 H(+)</text>
        <dbReference type="Rhea" id="RHEA:18633"/>
        <dbReference type="ChEBI" id="CHEBI:15377"/>
        <dbReference type="ChEBI" id="CHEBI:15378"/>
        <dbReference type="ChEBI" id="CHEBI:17544"/>
        <dbReference type="ChEBI" id="CHEBI:29985"/>
        <dbReference type="ChEBI" id="CHEBI:30616"/>
        <dbReference type="ChEBI" id="CHEBI:43474"/>
        <dbReference type="ChEBI" id="CHEBI:58228"/>
        <dbReference type="ChEBI" id="CHEBI:58359"/>
        <dbReference type="ChEBI" id="CHEBI:456216"/>
        <dbReference type="EC" id="6.3.5.5"/>
    </reaction>
</comment>